<keyword evidence="12" id="KW-1185">Reference proteome</keyword>
<reference evidence="11 12" key="1">
    <citation type="submission" date="2016-11" db="EMBL/GenBank/DDBJ databases">
        <authorList>
            <person name="Jaros S."/>
            <person name="Januszkiewicz K."/>
            <person name="Wedrychowicz H."/>
        </authorList>
    </citation>
    <scope>NUCLEOTIDE SEQUENCE [LARGE SCALE GENOMIC DNA]</scope>
    <source>
        <strain evidence="11 12">DSM 2631</strain>
    </source>
</reference>
<proteinExistence type="inferred from homology"/>
<feature type="transmembrane region" description="Helical" evidence="10">
    <location>
        <begin position="12"/>
        <end position="31"/>
    </location>
</feature>
<dbReference type="PROSITE" id="PS01327">
    <property type="entry name" value="MSCL"/>
    <property type="match status" value="1"/>
</dbReference>
<feature type="transmembrane region" description="Helical" evidence="10">
    <location>
        <begin position="80"/>
        <end position="101"/>
    </location>
</feature>
<dbReference type="OrthoDB" id="9810350at2"/>
<dbReference type="GO" id="GO:0008381">
    <property type="term" value="F:mechanosensitive monoatomic ion channel activity"/>
    <property type="evidence" value="ECO:0007669"/>
    <property type="project" value="UniProtKB-UniRule"/>
</dbReference>
<name>A0A1M4VK22_9CLOT</name>
<comment type="subcellular location">
    <subcellularLocation>
        <location evidence="1 10">Cell membrane</location>
        <topology evidence="1 10">Multi-pass membrane protein</topology>
    </subcellularLocation>
</comment>
<evidence type="ECO:0000256" key="2">
    <source>
        <dbReference type="ARBA" id="ARBA00007254"/>
    </source>
</evidence>
<comment type="function">
    <text evidence="10">Channel that opens in response to stretch forces in the membrane lipid bilayer. May participate in the regulation of osmotic pressure changes within the cell.</text>
</comment>
<evidence type="ECO:0000256" key="5">
    <source>
        <dbReference type="ARBA" id="ARBA00022692"/>
    </source>
</evidence>
<organism evidence="11 12">
    <name type="scientific">Clostridium fallax</name>
    <dbReference type="NCBI Taxonomy" id="1533"/>
    <lineage>
        <taxon>Bacteria</taxon>
        <taxon>Bacillati</taxon>
        <taxon>Bacillota</taxon>
        <taxon>Clostridia</taxon>
        <taxon>Eubacteriales</taxon>
        <taxon>Clostridiaceae</taxon>
        <taxon>Clostridium</taxon>
    </lineage>
</organism>
<comment type="subunit">
    <text evidence="10">Homopentamer.</text>
</comment>
<dbReference type="RefSeq" id="WP_072894660.1">
    <property type="nucleotide sequence ID" value="NZ_FQVM01000008.1"/>
</dbReference>
<dbReference type="Pfam" id="PF01741">
    <property type="entry name" value="MscL"/>
    <property type="match status" value="1"/>
</dbReference>
<evidence type="ECO:0000256" key="7">
    <source>
        <dbReference type="ARBA" id="ARBA00023065"/>
    </source>
</evidence>
<dbReference type="NCBIfam" id="NF001843">
    <property type="entry name" value="PRK00567.1-4"/>
    <property type="match status" value="1"/>
</dbReference>
<dbReference type="NCBIfam" id="NF010557">
    <property type="entry name" value="PRK13952.1"/>
    <property type="match status" value="1"/>
</dbReference>
<accession>A0A1M4VK22</accession>
<dbReference type="NCBIfam" id="TIGR00220">
    <property type="entry name" value="mscL"/>
    <property type="match status" value="1"/>
</dbReference>
<evidence type="ECO:0000256" key="9">
    <source>
        <dbReference type="ARBA" id="ARBA00023303"/>
    </source>
</evidence>
<dbReference type="Gene3D" id="1.10.1200.120">
    <property type="entry name" value="Large-conductance mechanosensitive channel, MscL, domain 1"/>
    <property type="match status" value="1"/>
</dbReference>
<evidence type="ECO:0000256" key="6">
    <source>
        <dbReference type="ARBA" id="ARBA00022989"/>
    </source>
</evidence>
<sequence length="152" mass="16683">MLKEFKKFAMKGNVLDLAIGVVIGAAFGKIVSSLVEDIIMPLVGSLVGKVDFSNLYINLSGQHFNSLQEAKTAGVATINYGVFLNNIINFLIISFSIFIVVRQFNKIKDMAVKKEEKTPTSKKCPYCCSEIPIEAVRCPKCTSELIESVVAE</sequence>
<dbReference type="SUPFAM" id="SSF81330">
    <property type="entry name" value="Gated mechanosensitive channel"/>
    <property type="match status" value="1"/>
</dbReference>
<dbReference type="InterPro" id="IPR037673">
    <property type="entry name" value="MSC/AndL"/>
</dbReference>
<keyword evidence="7 10" id="KW-0406">Ion transport</keyword>
<dbReference type="InterPro" id="IPR001185">
    <property type="entry name" value="MS_channel"/>
</dbReference>
<dbReference type="GO" id="GO:0005886">
    <property type="term" value="C:plasma membrane"/>
    <property type="evidence" value="ECO:0007669"/>
    <property type="project" value="UniProtKB-SubCell"/>
</dbReference>
<evidence type="ECO:0000256" key="1">
    <source>
        <dbReference type="ARBA" id="ARBA00004651"/>
    </source>
</evidence>
<protein>
    <recommendedName>
        <fullName evidence="10">Large-conductance mechanosensitive channel</fullName>
    </recommendedName>
</protein>
<keyword evidence="6 10" id="KW-1133">Transmembrane helix</keyword>
<comment type="similarity">
    <text evidence="2 10">Belongs to the MscL family.</text>
</comment>
<dbReference type="InterPro" id="IPR036019">
    <property type="entry name" value="MscL_channel"/>
</dbReference>
<dbReference type="PANTHER" id="PTHR30266">
    <property type="entry name" value="MECHANOSENSITIVE CHANNEL MSCL"/>
    <property type="match status" value="1"/>
</dbReference>
<dbReference type="PRINTS" id="PR01264">
    <property type="entry name" value="MECHCHANNEL"/>
</dbReference>
<evidence type="ECO:0000313" key="12">
    <source>
        <dbReference type="Proteomes" id="UP000184035"/>
    </source>
</evidence>
<evidence type="ECO:0000313" key="11">
    <source>
        <dbReference type="EMBL" id="SHE69324.1"/>
    </source>
</evidence>
<evidence type="ECO:0000256" key="10">
    <source>
        <dbReference type="HAMAP-Rule" id="MF_00115"/>
    </source>
</evidence>
<keyword evidence="8 10" id="KW-0472">Membrane</keyword>
<keyword evidence="3 10" id="KW-0813">Transport</keyword>
<dbReference type="PANTHER" id="PTHR30266:SF2">
    <property type="entry name" value="LARGE-CONDUCTANCE MECHANOSENSITIVE CHANNEL"/>
    <property type="match status" value="1"/>
</dbReference>
<evidence type="ECO:0000256" key="4">
    <source>
        <dbReference type="ARBA" id="ARBA00022475"/>
    </source>
</evidence>
<keyword evidence="4 10" id="KW-1003">Cell membrane</keyword>
<dbReference type="HAMAP" id="MF_00115">
    <property type="entry name" value="MscL"/>
    <property type="match status" value="1"/>
</dbReference>
<dbReference type="EMBL" id="FQVM01000008">
    <property type="protein sequence ID" value="SHE69324.1"/>
    <property type="molecule type" value="Genomic_DNA"/>
</dbReference>
<evidence type="ECO:0000256" key="3">
    <source>
        <dbReference type="ARBA" id="ARBA00022448"/>
    </source>
</evidence>
<dbReference type="STRING" id="1533.SAMN05443638_10820"/>
<dbReference type="Proteomes" id="UP000184035">
    <property type="component" value="Unassembled WGS sequence"/>
</dbReference>
<evidence type="ECO:0000256" key="8">
    <source>
        <dbReference type="ARBA" id="ARBA00023136"/>
    </source>
</evidence>
<dbReference type="AlphaFoldDB" id="A0A1M4VK22"/>
<keyword evidence="5 10" id="KW-0812">Transmembrane</keyword>
<keyword evidence="9 10" id="KW-0407">Ion channel</keyword>
<dbReference type="InterPro" id="IPR019823">
    <property type="entry name" value="Mechanosensitive_channel_CS"/>
</dbReference>
<gene>
    <name evidence="10" type="primary">mscL</name>
    <name evidence="11" type="ORF">SAMN05443638_10820</name>
</gene>